<name>A0A1X0RSW3_RHIZD</name>
<dbReference type="Proteomes" id="UP000242381">
    <property type="component" value="Unassembled WGS sequence"/>
</dbReference>
<evidence type="ECO:0000256" key="1">
    <source>
        <dbReference type="SAM" id="Coils"/>
    </source>
</evidence>
<proteinExistence type="predicted"/>
<sequence length="116" mass="13580">METLKEAHQAEMSQVQAALDEAEIKRVKEEAETSIRAEYEAQINDTKAQHEALVQSLNEQQERIKEEMQKLQDAHKEEKARLEKEYEALIQEAKEQEKVTKKAFSFFFFSFLMASL</sequence>
<organism evidence="2 3">
    <name type="scientific">Rhizopus microsporus</name>
    <dbReference type="NCBI Taxonomy" id="58291"/>
    <lineage>
        <taxon>Eukaryota</taxon>
        <taxon>Fungi</taxon>
        <taxon>Fungi incertae sedis</taxon>
        <taxon>Mucoromycota</taxon>
        <taxon>Mucoromycotina</taxon>
        <taxon>Mucoromycetes</taxon>
        <taxon>Mucorales</taxon>
        <taxon>Mucorineae</taxon>
        <taxon>Rhizopodaceae</taxon>
        <taxon>Rhizopus</taxon>
    </lineage>
</organism>
<dbReference type="EMBL" id="KV921441">
    <property type="protein sequence ID" value="ORE15064.1"/>
    <property type="molecule type" value="Genomic_DNA"/>
</dbReference>
<gene>
    <name evidence="2" type="ORF">BCV71DRAFT_40095</name>
</gene>
<dbReference type="AlphaFoldDB" id="A0A1X0RSW3"/>
<evidence type="ECO:0000313" key="3">
    <source>
        <dbReference type="Proteomes" id="UP000242381"/>
    </source>
</evidence>
<reference evidence="2 3" key="1">
    <citation type="journal article" date="2016" name="Proc. Natl. Acad. Sci. U.S.A.">
        <title>Lipid metabolic changes in an early divergent fungus govern the establishment of a mutualistic symbiosis with endobacteria.</title>
        <authorList>
            <person name="Lastovetsky O.A."/>
            <person name="Gaspar M.L."/>
            <person name="Mondo S.J."/>
            <person name="LaButti K.M."/>
            <person name="Sandor L."/>
            <person name="Grigoriev I.V."/>
            <person name="Henry S.A."/>
            <person name="Pawlowska T.E."/>
        </authorList>
    </citation>
    <scope>NUCLEOTIDE SEQUENCE [LARGE SCALE GENOMIC DNA]</scope>
    <source>
        <strain evidence="2 3">ATCC 11559</strain>
    </source>
</reference>
<evidence type="ECO:0000313" key="2">
    <source>
        <dbReference type="EMBL" id="ORE15064.1"/>
    </source>
</evidence>
<feature type="coiled-coil region" evidence="1">
    <location>
        <begin position="1"/>
        <end position="99"/>
    </location>
</feature>
<keyword evidence="1" id="KW-0175">Coiled coil</keyword>
<accession>A0A1X0RSW3</accession>
<protein>
    <submittedName>
        <fullName evidence="2">Uncharacterized protein</fullName>
    </submittedName>
</protein>